<dbReference type="Gene3D" id="3.30.2350.10">
    <property type="entry name" value="Pseudouridine synthase"/>
    <property type="match status" value="1"/>
</dbReference>
<reference evidence="3 4" key="1">
    <citation type="submission" date="2020-08" db="EMBL/GenBank/DDBJ databases">
        <title>Genome public.</title>
        <authorList>
            <person name="Liu C."/>
            <person name="Sun Q."/>
        </authorList>
    </citation>
    <scope>NUCLEOTIDE SEQUENCE [LARGE SCALE GENOMIC DNA]</scope>
    <source>
        <strain evidence="3 4">NSJ-79</strain>
    </source>
</reference>
<dbReference type="CDD" id="cd02869">
    <property type="entry name" value="PseudoU_synth_RluA_like"/>
    <property type="match status" value="1"/>
</dbReference>
<comment type="caution">
    <text evidence="3">The sequence shown here is derived from an EMBL/GenBank/DDBJ whole genome shotgun (WGS) entry which is preliminary data.</text>
</comment>
<dbReference type="PANTHER" id="PTHR21600:SF89">
    <property type="entry name" value="RIBOSOMAL LARGE SUBUNIT PSEUDOURIDINE SYNTHASE A"/>
    <property type="match status" value="1"/>
</dbReference>
<dbReference type="InterPro" id="IPR050188">
    <property type="entry name" value="RluA_PseudoU_synthase"/>
</dbReference>
<accession>A0ABR7DTJ2</accession>
<dbReference type="RefSeq" id="WP_186931337.1">
    <property type="nucleotide sequence ID" value="NZ_JACOOJ010000047.1"/>
</dbReference>
<dbReference type="InterPro" id="IPR006145">
    <property type="entry name" value="PsdUridine_synth_RsuA/RluA"/>
</dbReference>
<feature type="domain" description="Pseudouridine synthase RsuA/RluA-like" evidence="2">
    <location>
        <begin position="352"/>
        <end position="499"/>
    </location>
</feature>
<dbReference type="InterPro" id="IPR020103">
    <property type="entry name" value="PsdUridine_synth_cat_dom_sf"/>
</dbReference>
<proteinExistence type="predicted"/>
<dbReference type="PANTHER" id="PTHR21600">
    <property type="entry name" value="MITOCHONDRIAL RNA PSEUDOURIDINE SYNTHASE"/>
    <property type="match status" value="1"/>
</dbReference>
<protein>
    <submittedName>
        <fullName evidence="3">RNA pseudouridine synthase</fullName>
    </submittedName>
</protein>
<evidence type="ECO:0000313" key="4">
    <source>
        <dbReference type="Proteomes" id="UP000651475"/>
    </source>
</evidence>
<evidence type="ECO:0000256" key="1">
    <source>
        <dbReference type="SAM" id="Coils"/>
    </source>
</evidence>
<gene>
    <name evidence="3" type="ORF">H8S65_18565</name>
</gene>
<dbReference type="Pfam" id="PF00849">
    <property type="entry name" value="PseudoU_synth_2"/>
    <property type="match status" value="1"/>
</dbReference>
<dbReference type="SUPFAM" id="SSF55120">
    <property type="entry name" value="Pseudouridine synthase"/>
    <property type="match status" value="1"/>
</dbReference>
<feature type="coiled-coil region" evidence="1">
    <location>
        <begin position="104"/>
        <end position="172"/>
    </location>
</feature>
<sequence>MDKLHYFTNSISPLPLPEKFTYPFHYTPHPLCVAAAEEVQLYLAARKEWQEELRKGKMFGVLVVRTGEGKVGYLAAFSGILAGRNRHAYFVPPVYDVQEPDGFFRIEEEQISAINKQIEELQGDARYRNCKQRLADETILAGQVLDEMREQMKAAKEERDRLRSTAMQASVETHDRTSLLIRESQFQKAELKRQKQYWKNFLASLQAEIEVYETEIERLRTERKTRSAALQQWLFKQFRMLNARGEERDLCDLFKDTVQKMPPAGAGECAAPKLLQYAYRNGWQPLAMAEFWWGDSPKNEIRRHGYYYPACKGKCEPILKHMLQGLQVEENPLETDVHRDTELEIVYEDEWLLVVNKPAGMLSVPGKSDVDSIYQRVRRMYPEATGPMIVHRLDMATSGLMLIAKTKEVHQSLQAQFKDRKVCKQYAAWLDGIVEEEEGYIELPLRPDPEDRPRQVVDMVHGKPAGTLYDVLHYNSGRTLISFLPIEGRTHQLRVHSAHPLGLNTPIVGDELYGKKADRLYLHAEYLGFVHPVSDVYMEVEKESGFDDL</sequence>
<name>A0ABR7DTJ2_9BACT</name>
<keyword evidence="1" id="KW-0175">Coiled coil</keyword>
<dbReference type="InterPro" id="IPR006224">
    <property type="entry name" value="PsdUridine_synth_RluA-like_CS"/>
</dbReference>
<dbReference type="Proteomes" id="UP000651475">
    <property type="component" value="Unassembled WGS sequence"/>
</dbReference>
<dbReference type="EMBL" id="JACOOJ010000047">
    <property type="protein sequence ID" value="MBC5634751.1"/>
    <property type="molecule type" value="Genomic_DNA"/>
</dbReference>
<dbReference type="PROSITE" id="PS01129">
    <property type="entry name" value="PSI_RLU"/>
    <property type="match status" value="1"/>
</dbReference>
<keyword evidence="4" id="KW-1185">Reference proteome</keyword>
<evidence type="ECO:0000313" key="3">
    <source>
        <dbReference type="EMBL" id="MBC5634751.1"/>
    </source>
</evidence>
<organism evidence="3 4">
    <name type="scientific">Parabacteroides hominis</name>
    <dbReference type="NCBI Taxonomy" id="2763057"/>
    <lineage>
        <taxon>Bacteria</taxon>
        <taxon>Pseudomonadati</taxon>
        <taxon>Bacteroidota</taxon>
        <taxon>Bacteroidia</taxon>
        <taxon>Bacteroidales</taxon>
        <taxon>Tannerellaceae</taxon>
        <taxon>Parabacteroides</taxon>
    </lineage>
</organism>
<evidence type="ECO:0000259" key="2">
    <source>
        <dbReference type="Pfam" id="PF00849"/>
    </source>
</evidence>